<dbReference type="InterPro" id="IPR000380">
    <property type="entry name" value="Topo_IA"/>
</dbReference>
<reference evidence="6" key="1">
    <citation type="journal article" date="2014" name="Front. Microbiol.">
        <title>High frequency of phylogenetically diverse reductive dehalogenase-homologous genes in deep subseafloor sedimentary metagenomes.</title>
        <authorList>
            <person name="Kawai M."/>
            <person name="Futagami T."/>
            <person name="Toyoda A."/>
            <person name="Takaki Y."/>
            <person name="Nishi S."/>
            <person name="Hori S."/>
            <person name="Arai W."/>
            <person name="Tsubouchi T."/>
            <person name="Morono Y."/>
            <person name="Uchiyama I."/>
            <person name="Ito T."/>
            <person name="Fujiyama A."/>
            <person name="Inagaki F."/>
            <person name="Takami H."/>
        </authorList>
    </citation>
    <scope>NUCLEOTIDE SEQUENCE</scope>
    <source>
        <strain evidence="6">Expedition CK06-06</strain>
    </source>
</reference>
<dbReference type="GO" id="GO:0003917">
    <property type="term" value="F:DNA topoisomerase type I (single strand cut, ATP-independent) activity"/>
    <property type="evidence" value="ECO:0007669"/>
    <property type="project" value="InterPro"/>
</dbReference>
<dbReference type="InterPro" id="IPR023406">
    <property type="entry name" value="Topo_IA_AS"/>
</dbReference>
<dbReference type="GO" id="GO:0003677">
    <property type="term" value="F:DNA binding"/>
    <property type="evidence" value="ECO:0007669"/>
    <property type="project" value="UniProtKB-KW"/>
</dbReference>
<dbReference type="GO" id="GO:0005694">
    <property type="term" value="C:chromosome"/>
    <property type="evidence" value="ECO:0007669"/>
    <property type="project" value="InterPro"/>
</dbReference>
<feature type="non-terminal residue" evidence="6">
    <location>
        <position position="470"/>
    </location>
</feature>
<dbReference type="SMART" id="SM00437">
    <property type="entry name" value="TOP1Ac"/>
    <property type="match status" value="1"/>
</dbReference>
<accession>X0TBG2</accession>
<dbReference type="InterPro" id="IPR013824">
    <property type="entry name" value="Topo_IA_cen_sub1"/>
</dbReference>
<proteinExistence type="predicted"/>
<gene>
    <name evidence="6" type="ORF">S01H1_07208</name>
</gene>
<feature type="domain" description="Topo IA-type catalytic" evidence="5">
    <location>
        <begin position="1"/>
        <end position="396"/>
    </location>
</feature>
<organism evidence="6">
    <name type="scientific">marine sediment metagenome</name>
    <dbReference type="NCBI Taxonomy" id="412755"/>
    <lineage>
        <taxon>unclassified sequences</taxon>
        <taxon>metagenomes</taxon>
        <taxon>ecological metagenomes</taxon>
    </lineage>
</organism>
<evidence type="ECO:0000256" key="4">
    <source>
        <dbReference type="ARBA" id="ARBA00023235"/>
    </source>
</evidence>
<dbReference type="GO" id="GO:0006265">
    <property type="term" value="P:DNA topological change"/>
    <property type="evidence" value="ECO:0007669"/>
    <property type="project" value="InterPro"/>
</dbReference>
<evidence type="ECO:0000256" key="2">
    <source>
        <dbReference type="ARBA" id="ARBA00023029"/>
    </source>
</evidence>
<evidence type="ECO:0000256" key="1">
    <source>
        <dbReference type="ARBA" id="ARBA00022723"/>
    </source>
</evidence>
<comment type="caution">
    <text evidence="6">The sequence shown here is derived from an EMBL/GenBank/DDBJ whole genome shotgun (WGS) entry which is preliminary data.</text>
</comment>
<keyword evidence="4" id="KW-0413">Isomerase</keyword>
<dbReference type="Gene3D" id="1.10.290.10">
    <property type="entry name" value="Topoisomerase I, domain 4"/>
    <property type="match status" value="1"/>
</dbReference>
<dbReference type="GO" id="GO:0046872">
    <property type="term" value="F:metal ion binding"/>
    <property type="evidence" value="ECO:0007669"/>
    <property type="project" value="UniProtKB-KW"/>
</dbReference>
<dbReference type="InterPro" id="IPR013498">
    <property type="entry name" value="Topo_IA_Znf"/>
</dbReference>
<dbReference type="Gene3D" id="1.10.460.10">
    <property type="entry name" value="Topoisomerase I, domain 2"/>
    <property type="match status" value="1"/>
</dbReference>
<dbReference type="InterPro" id="IPR013826">
    <property type="entry name" value="Topo_IA_cen_sub3"/>
</dbReference>
<evidence type="ECO:0000313" key="6">
    <source>
        <dbReference type="EMBL" id="GAF85497.1"/>
    </source>
</evidence>
<dbReference type="CDD" id="cd00186">
    <property type="entry name" value="TOP1Ac"/>
    <property type="match status" value="1"/>
</dbReference>
<dbReference type="Gene3D" id="3.30.65.10">
    <property type="entry name" value="Bacterial Topoisomerase I, domain 1"/>
    <property type="match status" value="1"/>
</dbReference>
<evidence type="ECO:0000259" key="5">
    <source>
        <dbReference type="PROSITE" id="PS52039"/>
    </source>
</evidence>
<dbReference type="PANTHER" id="PTHR42785">
    <property type="entry name" value="DNA TOPOISOMERASE, TYPE IA, CORE"/>
    <property type="match status" value="1"/>
</dbReference>
<dbReference type="InterPro" id="IPR013497">
    <property type="entry name" value="Topo_IA_cen"/>
</dbReference>
<dbReference type="PROSITE" id="PS00396">
    <property type="entry name" value="TOPO_IA_1"/>
    <property type="match status" value="1"/>
</dbReference>
<keyword evidence="3" id="KW-0238">DNA-binding</keyword>
<dbReference type="PANTHER" id="PTHR42785:SF1">
    <property type="entry name" value="DNA TOPOISOMERASE"/>
    <property type="match status" value="1"/>
</dbReference>
<name>X0TBG2_9ZZZZ</name>
<dbReference type="PRINTS" id="PR00417">
    <property type="entry name" value="PRTPISMRASEI"/>
</dbReference>
<protein>
    <recommendedName>
        <fullName evidence="5">Topo IA-type catalytic domain-containing protein</fullName>
    </recommendedName>
</protein>
<dbReference type="PROSITE" id="PS52039">
    <property type="entry name" value="TOPO_IA_2"/>
    <property type="match status" value="1"/>
</dbReference>
<dbReference type="EMBL" id="BARS01003717">
    <property type="protein sequence ID" value="GAF85497.1"/>
    <property type="molecule type" value="Genomic_DNA"/>
</dbReference>
<sequence>GDFHPSAGPGPESFNAVLIRLNDDRFGSPAVDNTDIFISSETESKKLTTCLEPVAFSVSRIKEKDTYQSPPPPFITSTLQQQASTQLGFSAKKTMVIAQQLYEGVEIGGEPTALITYMRTDSPRISESALTACRNFISKHFGPDLLYETTRRYKPRKRAQEAHEAIRPTYTEKVPAEIKKHLTSNQYKLYNFIWSRFVATQMKPAHWRSRSMDIEADLPEPVEIEAVRISGEKQPVPEPKLVVRKCVFNTNERKILSKGYLTLYSPEESFLPPLTERQELHLVKLSSAQSFTQPPPRYNEASLVKTLEKYGIGRPSTYVPIISTIQARGYVKKTQRKFFATELGILVTEKLRPYFADILNTSFTAEMEEKLDGIEEARTNWLEPLREFYHLFSQDLKKADSEMTLEKGKEPPGGEKCAKCGKPLVIRWSRYGRFLACSDYPRCKNVVSQKPSTPAEVTDEVCEKCGKPMV</sequence>
<dbReference type="SUPFAM" id="SSF56712">
    <property type="entry name" value="Prokaryotic type I DNA topoisomerase"/>
    <property type="match status" value="1"/>
</dbReference>
<dbReference type="Pfam" id="PF01131">
    <property type="entry name" value="Topoisom_bac"/>
    <property type="match status" value="1"/>
</dbReference>
<dbReference type="AlphaFoldDB" id="X0TBG2"/>
<keyword evidence="1" id="KW-0479">Metal-binding</keyword>
<dbReference type="Pfam" id="PF01396">
    <property type="entry name" value="Zn_ribbon_Top1"/>
    <property type="match status" value="1"/>
</dbReference>
<keyword evidence="2" id="KW-0799">Topoisomerase</keyword>
<dbReference type="InterPro" id="IPR023405">
    <property type="entry name" value="Topo_IA_core_domain"/>
</dbReference>
<feature type="non-terminal residue" evidence="6">
    <location>
        <position position="1"/>
    </location>
</feature>
<dbReference type="InterPro" id="IPR003602">
    <property type="entry name" value="Topo_IA_DNA-bd_dom"/>
</dbReference>
<evidence type="ECO:0000256" key="3">
    <source>
        <dbReference type="ARBA" id="ARBA00023125"/>
    </source>
</evidence>